<dbReference type="EMBL" id="FOXB01000043">
    <property type="protein sequence ID" value="SFP81007.1"/>
    <property type="molecule type" value="Genomic_DNA"/>
</dbReference>
<feature type="coiled-coil region" evidence="1">
    <location>
        <begin position="379"/>
        <end position="422"/>
    </location>
</feature>
<evidence type="ECO:0000313" key="4">
    <source>
        <dbReference type="EMBL" id="SFP81007.1"/>
    </source>
</evidence>
<organism evidence="4 5">
    <name type="scientific">Hydrogenimonas thermophila</name>
    <dbReference type="NCBI Taxonomy" id="223786"/>
    <lineage>
        <taxon>Bacteria</taxon>
        <taxon>Pseudomonadati</taxon>
        <taxon>Campylobacterota</taxon>
        <taxon>Epsilonproteobacteria</taxon>
        <taxon>Campylobacterales</taxon>
        <taxon>Hydrogenimonadaceae</taxon>
        <taxon>Hydrogenimonas</taxon>
    </lineage>
</organism>
<dbReference type="Pfam" id="PF13304">
    <property type="entry name" value="AAA_21"/>
    <property type="match status" value="1"/>
</dbReference>
<dbReference type="InterPro" id="IPR003959">
    <property type="entry name" value="ATPase_AAA_core"/>
</dbReference>
<dbReference type="InterPro" id="IPR027417">
    <property type="entry name" value="P-loop_NTPase"/>
</dbReference>
<reference evidence="4 5" key="1">
    <citation type="submission" date="2016-10" db="EMBL/GenBank/DDBJ databases">
        <authorList>
            <person name="de Groot N.N."/>
        </authorList>
    </citation>
    <scope>NUCLEOTIDE SEQUENCE [LARGE SCALE GENOMIC DNA]</scope>
    <source>
        <strain evidence="4 5">EP1-55-1</strain>
    </source>
</reference>
<accession>A0A1I5TE84</accession>
<dbReference type="AlphaFoldDB" id="A0A1I5TE84"/>
<dbReference type="OrthoDB" id="997844at2"/>
<dbReference type="PANTHER" id="PTHR43581">
    <property type="entry name" value="ATP/GTP PHOSPHATASE"/>
    <property type="match status" value="1"/>
</dbReference>
<keyword evidence="5" id="KW-1185">Reference proteome</keyword>
<evidence type="ECO:0000256" key="1">
    <source>
        <dbReference type="SAM" id="Coils"/>
    </source>
</evidence>
<evidence type="ECO:0000313" key="5">
    <source>
        <dbReference type="Proteomes" id="UP000199227"/>
    </source>
</evidence>
<dbReference type="GO" id="GO:0006302">
    <property type="term" value="P:double-strand break repair"/>
    <property type="evidence" value="ECO:0007669"/>
    <property type="project" value="InterPro"/>
</dbReference>
<dbReference type="PANTHER" id="PTHR43581:SF2">
    <property type="entry name" value="EXCINUCLEASE ATPASE SUBUNIT"/>
    <property type="match status" value="1"/>
</dbReference>
<dbReference type="GO" id="GO:0016887">
    <property type="term" value="F:ATP hydrolysis activity"/>
    <property type="evidence" value="ECO:0007669"/>
    <property type="project" value="InterPro"/>
</dbReference>
<dbReference type="STRING" id="223786.SAMN05216234_1434"/>
<name>A0A1I5TE84_9BACT</name>
<keyword evidence="1" id="KW-0175">Coiled coil</keyword>
<feature type="domain" description="ATPase AAA-type core" evidence="2">
    <location>
        <begin position="251"/>
        <end position="333"/>
    </location>
</feature>
<dbReference type="Proteomes" id="UP000199227">
    <property type="component" value="Unassembled WGS sequence"/>
</dbReference>
<dbReference type="SUPFAM" id="SSF52540">
    <property type="entry name" value="P-loop containing nucleoside triphosphate hydrolases"/>
    <property type="match status" value="1"/>
</dbReference>
<keyword evidence="4" id="KW-0547">Nucleotide-binding</keyword>
<gene>
    <name evidence="4" type="ORF">SAMN05216234_1434</name>
</gene>
<evidence type="ECO:0000259" key="2">
    <source>
        <dbReference type="Pfam" id="PF13304"/>
    </source>
</evidence>
<protein>
    <submittedName>
        <fullName evidence="4">Predicted ATP-binding protein involved in virulence</fullName>
    </submittedName>
</protein>
<dbReference type="GO" id="GO:0005524">
    <property type="term" value="F:ATP binding"/>
    <property type="evidence" value="ECO:0007669"/>
    <property type="project" value="UniProtKB-KW"/>
</dbReference>
<dbReference type="InterPro" id="IPR051396">
    <property type="entry name" value="Bact_Antivir_Def_Nuclease"/>
</dbReference>
<feature type="domain" description="Rad50/SbcC-type AAA" evidence="3">
    <location>
        <begin position="9"/>
        <end position="194"/>
    </location>
</feature>
<sequence>MTNFNIKNIKIQNYKKYSDLELIFSNRANLIIGENGTGKTSILDALATLLGGYIQAFKNIGTGDRHSIAKKDIKIDIQDIDDNIVVKYKLPVIISGNLDVNKNDIFIERMRRQVKNDTKTHLLKTINKSLIDYITEIENNLDDITLPIISYHGTGRLWEQEYKKTSKMEKLTRFDGYKDCLNAKSNYRNFIAWFEKQERNAFNLRKEIPILEAVRECVKSFISQVSKQEVELFIYREGDLEIKFKDTEKRERISSLSDGYRNLIGIVSDIAYRMAILNPHLGKDVVSKTPGVVLVDEIDLHLHPKWQREVVSLFKNTFPKVQFIFSSHSPFVIQSMQKNEIIKLSENNQLLGTDATLLSIEDISEKIQDIELPQISKRKSEMLKVADKYLDLLEKLENKSDNEELENIKKELDKLIEPFEDNMAYVAFLRRKRLLRE</sequence>
<dbReference type="RefSeq" id="WP_092913745.1">
    <property type="nucleotide sequence ID" value="NZ_FOXB01000043.1"/>
</dbReference>
<evidence type="ECO:0000259" key="3">
    <source>
        <dbReference type="Pfam" id="PF13476"/>
    </source>
</evidence>
<dbReference type="InterPro" id="IPR038729">
    <property type="entry name" value="Rad50/SbcC_AAA"/>
</dbReference>
<dbReference type="Pfam" id="PF13476">
    <property type="entry name" value="AAA_23"/>
    <property type="match status" value="1"/>
</dbReference>
<proteinExistence type="predicted"/>
<keyword evidence="4" id="KW-0067">ATP-binding</keyword>
<dbReference type="Gene3D" id="3.40.50.300">
    <property type="entry name" value="P-loop containing nucleotide triphosphate hydrolases"/>
    <property type="match status" value="1"/>
</dbReference>